<dbReference type="EMBL" id="QPGA01000005">
    <property type="protein sequence ID" value="RDE51690.1"/>
    <property type="molecule type" value="Genomic_DNA"/>
</dbReference>
<dbReference type="PANTHER" id="PTHR46663:SF3">
    <property type="entry name" value="SLL0267 PROTEIN"/>
    <property type="match status" value="1"/>
</dbReference>
<reference evidence="2 3" key="1">
    <citation type="submission" date="2018-05" db="EMBL/GenBank/DDBJ databases">
        <title>Integrated omic analyses show evidence that a Ca. Accumulibacter phosphatis strain performs denitrification under micro-aerobic conditions.</title>
        <authorList>
            <person name="Camejo P.Y."/>
            <person name="Katherine M.D."/>
            <person name="Daniel N.R."/>
        </authorList>
    </citation>
    <scope>NUCLEOTIDE SEQUENCE [LARGE SCALE GENOMIC DNA]</scope>
    <source>
        <strain evidence="2">UW-LDO-IC</strain>
    </source>
</reference>
<comment type="caution">
    <text evidence="2">The sequence shown here is derived from an EMBL/GenBank/DDBJ whole genome shotgun (WGS) entry which is preliminary data.</text>
</comment>
<dbReference type="InterPro" id="IPR043128">
    <property type="entry name" value="Rev_trsase/Diguanyl_cyclase"/>
</dbReference>
<evidence type="ECO:0000259" key="1">
    <source>
        <dbReference type="PROSITE" id="PS50887"/>
    </source>
</evidence>
<feature type="domain" description="GGDEF" evidence="1">
    <location>
        <begin position="1"/>
        <end position="92"/>
    </location>
</feature>
<dbReference type="SUPFAM" id="SSF55073">
    <property type="entry name" value="Nucleotide cyclase"/>
    <property type="match status" value="1"/>
</dbReference>
<accession>A0A369XQN0</accession>
<gene>
    <name evidence="2" type="ORF">DVS81_04755</name>
</gene>
<dbReference type="InterPro" id="IPR029787">
    <property type="entry name" value="Nucleotide_cyclase"/>
</dbReference>
<organism evidence="2 3">
    <name type="scientific">Candidatus Accumulibacter meliphilus</name>
    <dbReference type="NCBI Taxonomy" id="2211374"/>
    <lineage>
        <taxon>Bacteria</taxon>
        <taxon>Pseudomonadati</taxon>
        <taxon>Pseudomonadota</taxon>
        <taxon>Betaproteobacteria</taxon>
        <taxon>Candidatus Accumulibacter</taxon>
    </lineage>
</organism>
<dbReference type="AlphaFoldDB" id="A0A369XQN0"/>
<protein>
    <submittedName>
        <fullName evidence="2">Diguanylate cyclase</fullName>
    </submittedName>
</protein>
<proteinExistence type="predicted"/>
<dbReference type="InterPro" id="IPR000160">
    <property type="entry name" value="GGDEF_dom"/>
</dbReference>
<evidence type="ECO:0000313" key="2">
    <source>
        <dbReference type="EMBL" id="RDE51690.1"/>
    </source>
</evidence>
<dbReference type="Gene3D" id="3.30.70.270">
    <property type="match status" value="1"/>
</dbReference>
<evidence type="ECO:0000313" key="3">
    <source>
        <dbReference type="Proteomes" id="UP000253831"/>
    </source>
</evidence>
<dbReference type="Pfam" id="PF00990">
    <property type="entry name" value="GGDEF"/>
    <property type="match status" value="1"/>
</dbReference>
<name>A0A369XQN0_9PROT</name>
<dbReference type="PANTHER" id="PTHR46663">
    <property type="entry name" value="DIGUANYLATE CYCLASE DGCT-RELATED"/>
    <property type="match status" value="1"/>
</dbReference>
<dbReference type="Proteomes" id="UP000253831">
    <property type="component" value="Unassembled WGS sequence"/>
</dbReference>
<sequence>MAPQCTACIAGRSPFATPLSRAENAAFIAEKLLVKQKRPFKIAGMDFFITISVGIALYPDDGENAELPIRKADIVMYQIKGRGKNGYPQLTQANANPSQLCYAST</sequence>
<dbReference type="PROSITE" id="PS50887">
    <property type="entry name" value="GGDEF"/>
    <property type="match status" value="1"/>
</dbReference>
<dbReference type="InterPro" id="IPR052163">
    <property type="entry name" value="DGC-Regulatory_Protein"/>
</dbReference>